<evidence type="ECO:0000313" key="3">
    <source>
        <dbReference type="EMBL" id="CAF3384144.1"/>
    </source>
</evidence>
<dbReference type="EMBL" id="CAJNYD010001285">
    <property type="protein sequence ID" value="CAF3328269.1"/>
    <property type="molecule type" value="Genomic_DNA"/>
</dbReference>
<evidence type="ECO:0000313" key="2">
    <source>
        <dbReference type="EMBL" id="CAF3328269.1"/>
    </source>
</evidence>
<gene>
    <name evidence="3" type="ORF">FME351_LOCUS7534</name>
    <name evidence="4" type="ORF">KIK155_LOCUS22989</name>
    <name evidence="2" type="ORF">LUA448_LOCUS10736</name>
    <name evidence="6" type="ORF">TOA249_LOCUS28956</name>
    <name evidence="5" type="ORF">TSG867_LOCUS27248</name>
</gene>
<dbReference type="AlphaFoldDB" id="A0A821BEP8"/>
<dbReference type="EMBL" id="CAJOBQ010003053">
    <property type="protein sequence ID" value="CAF4591695.1"/>
    <property type="molecule type" value="Genomic_DNA"/>
</dbReference>
<dbReference type="PANTHER" id="PTHR46270">
    <property type="entry name" value="ARMADILLO-TYPE FOLD-RELATED"/>
    <property type="match status" value="1"/>
</dbReference>
<dbReference type="Proteomes" id="UP000663833">
    <property type="component" value="Unassembled WGS sequence"/>
</dbReference>
<dbReference type="Proteomes" id="UP000663838">
    <property type="component" value="Unassembled WGS sequence"/>
</dbReference>
<organism evidence="5 7">
    <name type="scientific">Rotaria socialis</name>
    <dbReference type="NCBI Taxonomy" id="392032"/>
    <lineage>
        <taxon>Eukaryota</taxon>
        <taxon>Metazoa</taxon>
        <taxon>Spiralia</taxon>
        <taxon>Gnathifera</taxon>
        <taxon>Rotifera</taxon>
        <taxon>Eurotatoria</taxon>
        <taxon>Bdelloidea</taxon>
        <taxon>Philodinida</taxon>
        <taxon>Philodinidae</taxon>
        <taxon>Rotaria</taxon>
    </lineage>
</organism>
<dbReference type="Gene3D" id="3.40.50.10140">
    <property type="entry name" value="Toll/interleukin-1 receptor homology (TIR) domain"/>
    <property type="match status" value="1"/>
</dbReference>
<comment type="caution">
    <text evidence="5">The sequence shown here is derived from an EMBL/GenBank/DDBJ whole genome shotgun (WGS) entry which is preliminary data.</text>
</comment>
<dbReference type="GO" id="GO:0007165">
    <property type="term" value="P:signal transduction"/>
    <property type="evidence" value="ECO:0007669"/>
    <property type="project" value="InterPro"/>
</dbReference>
<dbReference type="Pfam" id="PF13676">
    <property type="entry name" value="TIR_2"/>
    <property type="match status" value="1"/>
</dbReference>
<evidence type="ECO:0000313" key="7">
    <source>
        <dbReference type="Proteomes" id="UP000663862"/>
    </source>
</evidence>
<dbReference type="EMBL" id="CAJOBS010004233">
    <property type="protein sequence ID" value="CAF4877136.1"/>
    <property type="molecule type" value="Genomic_DNA"/>
</dbReference>
<feature type="domain" description="TIR" evidence="1">
    <location>
        <begin position="6"/>
        <end position="110"/>
    </location>
</feature>
<dbReference type="Proteomes" id="UP000663869">
    <property type="component" value="Unassembled WGS sequence"/>
</dbReference>
<dbReference type="Proteomes" id="UP000663862">
    <property type="component" value="Unassembled WGS sequence"/>
</dbReference>
<dbReference type="InterPro" id="IPR000157">
    <property type="entry name" value="TIR_dom"/>
</dbReference>
<protein>
    <recommendedName>
        <fullName evidence="1">TIR domain-containing protein</fullName>
    </recommendedName>
</protein>
<reference evidence="5" key="1">
    <citation type="submission" date="2021-02" db="EMBL/GenBank/DDBJ databases">
        <authorList>
            <person name="Nowell W R."/>
        </authorList>
    </citation>
    <scope>NUCLEOTIDE SEQUENCE</scope>
</reference>
<evidence type="ECO:0000313" key="5">
    <source>
        <dbReference type="EMBL" id="CAF4591695.1"/>
    </source>
</evidence>
<accession>A0A821BEP8</accession>
<name>A0A821BEP8_9BILA</name>
<sequence length="151" mass="17402">MASKHVMLSYQWDDQKLVTDVYNYLTENMHMKVWMDINGGMKANVYECMAEGVQGAEVIVCFLTAKYQASTNCQQELQFARDSKVSIVLCRVQSSWKPSDWLGSSSILSIQQSLHMDRELSRVRIRVVEFIHFQFLCKDNESSSDSQDIQS</sequence>
<dbReference type="Proteomes" id="UP000663865">
    <property type="component" value="Unassembled WGS sequence"/>
</dbReference>
<evidence type="ECO:0000313" key="6">
    <source>
        <dbReference type="EMBL" id="CAF4877136.1"/>
    </source>
</evidence>
<dbReference type="EMBL" id="CAJNYV010004076">
    <property type="protein sequence ID" value="CAF3642048.1"/>
    <property type="molecule type" value="Genomic_DNA"/>
</dbReference>
<proteinExistence type="predicted"/>
<dbReference type="InterPro" id="IPR035897">
    <property type="entry name" value="Toll_tir_struct_dom_sf"/>
</dbReference>
<evidence type="ECO:0000313" key="4">
    <source>
        <dbReference type="EMBL" id="CAF3642048.1"/>
    </source>
</evidence>
<dbReference type="SUPFAM" id="SSF52200">
    <property type="entry name" value="Toll/Interleukin receptor TIR domain"/>
    <property type="match status" value="1"/>
</dbReference>
<dbReference type="EMBL" id="CAJNYU010000700">
    <property type="protein sequence ID" value="CAF3384144.1"/>
    <property type="molecule type" value="Genomic_DNA"/>
</dbReference>
<evidence type="ECO:0000259" key="1">
    <source>
        <dbReference type="Pfam" id="PF13676"/>
    </source>
</evidence>